<evidence type="ECO:0000313" key="3">
    <source>
        <dbReference type="EMBL" id="KAK3264682.1"/>
    </source>
</evidence>
<feature type="region of interest" description="Disordered" evidence="1">
    <location>
        <begin position="611"/>
        <end position="636"/>
    </location>
</feature>
<feature type="region of interest" description="Disordered" evidence="1">
    <location>
        <begin position="397"/>
        <end position="451"/>
    </location>
</feature>
<dbReference type="InterPro" id="IPR034257">
    <property type="entry name" value="Acinus_RRM"/>
</dbReference>
<comment type="caution">
    <text evidence="3">The sequence shown here is derived from an EMBL/GenBank/DDBJ whole genome shotgun (WGS) entry which is preliminary data.</text>
</comment>
<dbReference type="InterPro" id="IPR036361">
    <property type="entry name" value="SAP_dom_sf"/>
</dbReference>
<feature type="compositionally biased region" description="Low complexity" evidence="1">
    <location>
        <begin position="59"/>
        <end position="70"/>
    </location>
</feature>
<feature type="region of interest" description="Disordered" evidence="1">
    <location>
        <begin position="57"/>
        <end position="77"/>
    </location>
</feature>
<dbReference type="PANTHER" id="PTHR47031:SF3">
    <property type="entry name" value="SAP DOMAIN-CONTAINING PROTEIN"/>
    <property type="match status" value="1"/>
</dbReference>
<accession>A0AAE0FRF8</accession>
<dbReference type="AlphaFoldDB" id="A0AAE0FRF8"/>
<dbReference type="CDD" id="cd12432">
    <property type="entry name" value="RRM_ACINU"/>
    <property type="match status" value="1"/>
</dbReference>
<gene>
    <name evidence="3" type="ORF">CYMTET_26592</name>
</gene>
<evidence type="ECO:0000259" key="2">
    <source>
        <dbReference type="PROSITE" id="PS50800"/>
    </source>
</evidence>
<dbReference type="Proteomes" id="UP001190700">
    <property type="component" value="Unassembled WGS sequence"/>
</dbReference>
<feature type="domain" description="SAP" evidence="2">
    <location>
        <begin position="1"/>
        <end position="32"/>
    </location>
</feature>
<dbReference type="Pfam" id="PF02037">
    <property type="entry name" value="SAP"/>
    <property type="match status" value="1"/>
</dbReference>
<reference evidence="3 4" key="1">
    <citation type="journal article" date="2015" name="Genome Biol. Evol.">
        <title>Comparative Genomics of a Bacterivorous Green Alga Reveals Evolutionary Causalities and Consequences of Phago-Mixotrophic Mode of Nutrition.</title>
        <authorList>
            <person name="Burns J.A."/>
            <person name="Paasch A."/>
            <person name="Narechania A."/>
            <person name="Kim E."/>
        </authorList>
    </citation>
    <scope>NUCLEOTIDE SEQUENCE [LARGE SCALE GENOMIC DNA]</scope>
    <source>
        <strain evidence="3 4">PLY_AMNH</strain>
    </source>
</reference>
<dbReference type="InterPro" id="IPR032552">
    <property type="entry name" value="RSB_motif"/>
</dbReference>
<evidence type="ECO:0000256" key="1">
    <source>
        <dbReference type="SAM" id="MobiDB-lite"/>
    </source>
</evidence>
<feature type="compositionally biased region" description="Basic and acidic residues" evidence="1">
    <location>
        <begin position="553"/>
        <end position="577"/>
    </location>
</feature>
<organism evidence="3 4">
    <name type="scientific">Cymbomonas tetramitiformis</name>
    <dbReference type="NCBI Taxonomy" id="36881"/>
    <lineage>
        <taxon>Eukaryota</taxon>
        <taxon>Viridiplantae</taxon>
        <taxon>Chlorophyta</taxon>
        <taxon>Pyramimonadophyceae</taxon>
        <taxon>Pyramimonadales</taxon>
        <taxon>Pyramimonadaceae</taxon>
        <taxon>Cymbomonas</taxon>
    </lineage>
</organism>
<proteinExistence type="predicted"/>
<dbReference type="Pfam" id="PF16294">
    <property type="entry name" value="RSB_motif"/>
    <property type="match status" value="1"/>
</dbReference>
<dbReference type="SUPFAM" id="SSF54928">
    <property type="entry name" value="RNA-binding domain, RBD"/>
    <property type="match status" value="1"/>
</dbReference>
<dbReference type="PROSITE" id="PS50800">
    <property type="entry name" value="SAP"/>
    <property type="match status" value="1"/>
</dbReference>
<feature type="compositionally biased region" description="Basic and acidic residues" evidence="1">
    <location>
        <begin position="430"/>
        <end position="448"/>
    </location>
</feature>
<evidence type="ECO:0000313" key="4">
    <source>
        <dbReference type="Proteomes" id="UP001190700"/>
    </source>
</evidence>
<sequence>MKVTELREELLKRGLDAKGLKADLVARLDADNAARSKIQSDLVQAQSVEQQDLLAQTNTAMATAPETADAPETEPPSLVDVAKVTDAPALPSADLVSSTLTAKEESAPGEVVPAATADAPENVSKAASAAAQQEVAEAPAVPSADLVSSTLTAKEESAPGEVVPAATADAPENVSKAASAAAQQEVAEAPAVPSADLVSSTLTAKEESAPGEVVPAATADAPENVSKAASAAAQQEVAEAPAVPSADLVSSTLAAKEESAPGEVVPAATADVPENVTKAASAAAQQEVAEAPAVPSADLVEVVAADTADSASEDVTKAPSEAADAVMLKSADANEDSEAVREEAAIEEALEEAAVEQMAVLNEESEPEPMVGSRNGPVEGLQEWITLDEEQVAEAKANVVPGGESPAMQSSGKRKETDGEKSAASSKRSRTAEVQKLDTEMRGDERQVPESVRSATRALRIDNFVRPFTQAQLTDLLSATGTVVSLWLNPIKTHCFVIFEAEKQAMATREAVYNLTWPKHGKKLYADFVTVAEADRNYNPEAQKSSPAAQKPVEGERKVEREKERGRSTARTEEPTHNSRKRPPPAEKPMPTLDELFRKTEAKPVIYYLPVTKPQIEANKRRNVERKTKDTVGKAN</sequence>
<dbReference type="SMART" id="SM00513">
    <property type="entry name" value="SAP"/>
    <property type="match status" value="1"/>
</dbReference>
<dbReference type="InterPro" id="IPR003034">
    <property type="entry name" value="SAP_dom"/>
</dbReference>
<keyword evidence="4" id="KW-1185">Reference proteome</keyword>
<dbReference type="InterPro" id="IPR012677">
    <property type="entry name" value="Nucleotide-bd_a/b_plait_sf"/>
</dbReference>
<dbReference type="PANTHER" id="PTHR47031">
    <property type="entry name" value="SAP DNA-BINDING DOMAIN-CONTAINING PROTEIN"/>
    <property type="match status" value="1"/>
</dbReference>
<feature type="region of interest" description="Disordered" evidence="1">
    <location>
        <begin position="538"/>
        <end position="597"/>
    </location>
</feature>
<dbReference type="EMBL" id="LGRX02014408">
    <property type="protein sequence ID" value="KAK3264682.1"/>
    <property type="molecule type" value="Genomic_DNA"/>
</dbReference>
<dbReference type="InterPro" id="IPR035979">
    <property type="entry name" value="RBD_domain_sf"/>
</dbReference>
<protein>
    <recommendedName>
        <fullName evidence="2">SAP domain-containing protein</fullName>
    </recommendedName>
</protein>
<dbReference type="SUPFAM" id="SSF68906">
    <property type="entry name" value="SAP domain"/>
    <property type="match status" value="1"/>
</dbReference>
<feature type="compositionally biased region" description="Basic and acidic residues" evidence="1">
    <location>
        <begin position="618"/>
        <end position="636"/>
    </location>
</feature>
<dbReference type="Gene3D" id="3.30.70.330">
    <property type="match status" value="1"/>
</dbReference>
<dbReference type="Gene3D" id="1.10.720.30">
    <property type="entry name" value="SAP domain"/>
    <property type="match status" value="1"/>
</dbReference>
<dbReference type="GO" id="GO:0003676">
    <property type="term" value="F:nucleic acid binding"/>
    <property type="evidence" value="ECO:0007669"/>
    <property type="project" value="InterPro"/>
</dbReference>
<name>A0AAE0FRF8_9CHLO</name>